<keyword evidence="1" id="KW-0472">Membrane</keyword>
<dbReference type="InterPro" id="IPR000620">
    <property type="entry name" value="EamA_dom"/>
</dbReference>
<evidence type="ECO:0000313" key="3">
    <source>
        <dbReference type="EMBL" id="SVC47785.1"/>
    </source>
</evidence>
<dbReference type="Pfam" id="PF00892">
    <property type="entry name" value="EamA"/>
    <property type="match status" value="1"/>
</dbReference>
<dbReference type="InterPro" id="IPR037185">
    <property type="entry name" value="EmrE-like"/>
</dbReference>
<accession>A0A382MI45</accession>
<feature type="transmembrane region" description="Helical" evidence="1">
    <location>
        <begin position="93"/>
        <end position="114"/>
    </location>
</feature>
<name>A0A382MI45_9ZZZZ</name>
<feature type="transmembrane region" description="Helical" evidence="1">
    <location>
        <begin position="34"/>
        <end position="53"/>
    </location>
</feature>
<protein>
    <recommendedName>
        <fullName evidence="2">EamA domain-containing protein</fullName>
    </recommendedName>
</protein>
<dbReference type="EMBL" id="UINC01093392">
    <property type="protein sequence ID" value="SVC47785.1"/>
    <property type="molecule type" value="Genomic_DNA"/>
</dbReference>
<dbReference type="AlphaFoldDB" id="A0A382MI45"/>
<feature type="transmembrane region" description="Helical" evidence="1">
    <location>
        <begin position="120"/>
        <end position="137"/>
    </location>
</feature>
<organism evidence="3">
    <name type="scientific">marine metagenome</name>
    <dbReference type="NCBI Taxonomy" id="408172"/>
    <lineage>
        <taxon>unclassified sequences</taxon>
        <taxon>metagenomes</taxon>
        <taxon>ecological metagenomes</taxon>
    </lineage>
</organism>
<dbReference type="GO" id="GO:0016020">
    <property type="term" value="C:membrane"/>
    <property type="evidence" value="ECO:0007669"/>
    <property type="project" value="InterPro"/>
</dbReference>
<keyword evidence="1" id="KW-0812">Transmembrane</keyword>
<reference evidence="3" key="1">
    <citation type="submission" date="2018-05" db="EMBL/GenBank/DDBJ databases">
        <authorList>
            <person name="Lanie J.A."/>
            <person name="Ng W.-L."/>
            <person name="Kazmierczak K.M."/>
            <person name="Andrzejewski T.M."/>
            <person name="Davidsen T.M."/>
            <person name="Wayne K.J."/>
            <person name="Tettelin H."/>
            <person name="Glass J.I."/>
            <person name="Rusch D."/>
            <person name="Podicherti R."/>
            <person name="Tsui H.-C.T."/>
            <person name="Winkler M.E."/>
        </authorList>
    </citation>
    <scope>NUCLEOTIDE SEQUENCE</scope>
</reference>
<feature type="transmembrane region" description="Helical" evidence="1">
    <location>
        <begin position="65"/>
        <end position="86"/>
    </location>
</feature>
<evidence type="ECO:0000256" key="1">
    <source>
        <dbReference type="SAM" id="Phobius"/>
    </source>
</evidence>
<feature type="transmembrane region" description="Helical" evidence="1">
    <location>
        <begin position="6"/>
        <end position="22"/>
    </location>
</feature>
<keyword evidence="1" id="KW-1133">Transmembrane helix</keyword>
<feature type="domain" description="EamA" evidence="2">
    <location>
        <begin position="5"/>
        <end position="137"/>
    </location>
</feature>
<sequence length="138" mass="14310">MNTPIVLALITLGCGGIIRFFSKVAGANEGYGPTYMVAQSIAFGSVAIIIHFVQRHPPELSLRMTGVAMFGGMAGAIGVFALLTAFKMGGQGSVLFPISGMSVLVAVILSIIVYREPVTAARLLGLGLGISSILILSR</sequence>
<dbReference type="SUPFAM" id="SSF103481">
    <property type="entry name" value="Multidrug resistance efflux transporter EmrE"/>
    <property type="match status" value="1"/>
</dbReference>
<evidence type="ECO:0000259" key="2">
    <source>
        <dbReference type="Pfam" id="PF00892"/>
    </source>
</evidence>
<proteinExistence type="predicted"/>
<gene>
    <name evidence="3" type="ORF">METZ01_LOCUS300639</name>
</gene>